<feature type="transmembrane region" description="Helical" evidence="6">
    <location>
        <begin position="101"/>
        <end position="120"/>
    </location>
</feature>
<feature type="transmembrane region" description="Helical" evidence="6">
    <location>
        <begin position="71"/>
        <end position="89"/>
    </location>
</feature>
<keyword evidence="9" id="KW-1185">Reference proteome</keyword>
<proteinExistence type="inferred from homology"/>
<dbReference type="InterPro" id="IPR030184">
    <property type="entry name" value="WAT1-related"/>
</dbReference>
<sequence>MRSLEEVVPCFGMITVQLAYGGANILCKLALARGLSYLVFTVYRHLLAMAILGPLAYVLERKRRPALSLSILAKIFMLALFGTTIHQNVYYAGLSYTSPTVASALGSVIPALTFILALMLKLEKVTIGSAKGWAKIIGAVVCISGALLFTFWKGHLLGGLVKHPLILVGTKGSGQGPQRGKDDWIKGSLLILTSNIAFSAWLILQAMIYEVYPARLSMTALICFFASLQSSVLGLVFERSKSSWRMGWNIQMLTIVYCGTVISCLVYYLQTFCISKKGPVFAAMFSPLILIIVGVFSAFFLAERLYMGSLIGAVLIILGLYGVLWGKSKDFDENGDKKMIAEKTTQTLDAKNCISSSDCHNV</sequence>
<evidence type="ECO:0000256" key="1">
    <source>
        <dbReference type="ARBA" id="ARBA00004141"/>
    </source>
</evidence>
<keyword evidence="4 6" id="KW-1133">Transmembrane helix</keyword>
<evidence type="ECO:0000256" key="6">
    <source>
        <dbReference type="RuleBase" id="RU363077"/>
    </source>
</evidence>
<dbReference type="GO" id="GO:0016020">
    <property type="term" value="C:membrane"/>
    <property type="evidence" value="ECO:0007669"/>
    <property type="project" value="UniProtKB-SubCell"/>
</dbReference>
<dbReference type="GO" id="GO:0022857">
    <property type="term" value="F:transmembrane transporter activity"/>
    <property type="evidence" value="ECO:0007669"/>
    <property type="project" value="InterPro"/>
</dbReference>
<dbReference type="Pfam" id="PF00892">
    <property type="entry name" value="EamA"/>
    <property type="match status" value="2"/>
</dbReference>
<dbReference type="SUPFAM" id="SSF103481">
    <property type="entry name" value="Multidrug resistance efflux transporter EmrE"/>
    <property type="match status" value="2"/>
</dbReference>
<evidence type="ECO:0000259" key="7">
    <source>
        <dbReference type="Pfam" id="PF00892"/>
    </source>
</evidence>
<gene>
    <name evidence="8" type="ORF">M6B38_212950</name>
</gene>
<feature type="transmembrane region" description="Helical" evidence="6">
    <location>
        <begin position="37"/>
        <end position="59"/>
    </location>
</feature>
<feature type="transmembrane region" description="Helical" evidence="6">
    <location>
        <begin position="132"/>
        <end position="152"/>
    </location>
</feature>
<organism evidence="8 9">
    <name type="scientific">Iris pallida</name>
    <name type="common">Sweet iris</name>
    <dbReference type="NCBI Taxonomy" id="29817"/>
    <lineage>
        <taxon>Eukaryota</taxon>
        <taxon>Viridiplantae</taxon>
        <taxon>Streptophyta</taxon>
        <taxon>Embryophyta</taxon>
        <taxon>Tracheophyta</taxon>
        <taxon>Spermatophyta</taxon>
        <taxon>Magnoliopsida</taxon>
        <taxon>Liliopsida</taxon>
        <taxon>Asparagales</taxon>
        <taxon>Iridaceae</taxon>
        <taxon>Iridoideae</taxon>
        <taxon>Irideae</taxon>
        <taxon>Iris</taxon>
    </lineage>
</organism>
<feature type="transmembrane region" description="Helical" evidence="6">
    <location>
        <begin position="7"/>
        <end position="31"/>
    </location>
</feature>
<evidence type="ECO:0000313" key="8">
    <source>
        <dbReference type="EMBL" id="KAJ6798058.1"/>
    </source>
</evidence>
<protein>
    <recommendedName>
        <fullName evidence="6">WAT1-related protein</fullName>
    </recommendedName>
</protein>
<feature type="transmembrane region" description="Helical" evidence="6">
    <location>
        <begin position="184"/>
        <end position="204"/>
    </location>
</feature>
<feature type="transmembrane region" description="Helical" evidence="6">
    <location>
        <begin position="216"/>
        <end position="236"/>
    </location>
</feature>
<dbReference type="AlphaFoldDB" id="A0AAX6E1Y5"/>
<dbReference type="InterPro" id="IPR037185">
    <property type="entry name" value="EmrE-like"/>
</dbReference>
<feature type="domain" description="EamA" evidence="7">
    <location>
        <begin position="186"/>
        <end position="324"/>
    </location>
</feature>
<dbReference type="EMBL" id="JANAVB010040419">
    <property type="protein sequence ID" value="KAJ6798058.1"/>
    <property type="molecule type" value="Genomic_DNA"/>
</dbReference>
<keyword evidence="3 6" id="KW-0812">Transmembrane</keyword>
<dbReference type="InterPro" id="IPR000620">
    <property type="entry name" value="EamA_dom"/>
</dbReference>
<feature type="transmembrane region" description="Helical" evidence="6">
    <location>
        <begin position="280"/>
        <end position="300"/>
    </location>
</feature>
<feature type="transmembrane region" description="Helical" evidence="6">
    <location>
        <begin position="248"/>
        <end position="268"/>
    </location>
</feature>
<accession>A0AAX6E1Y5</accession>
<dbReference type="Proteomes" id="UP001140949">
    <property type="component" value="Unassembled WGS sequence"/>
</dbReference>
<evidence type="ECO:0000256" key="2">
    <source>
        <dbReference type="ARBA" id="ARBA00007635"/>
    </source>
</evidence>
<evidence type="ECO:0000313" key="9">
    <source>
        <dbReference type="Proteomes" id="UP001140949"/>
    </source>
</evidence>
<comment type="caution">
    <text evidence="8">The sequence shown here is derived from an EMBL/GenBank/DDBJ whole genome shotgun (WGS) entry which is preliminary data.</text>
</comment>
<reference evidence="8" key="1">
    <citation type="journal article" date="2023" name="GigaByte">
        <title>Genome assembly of the bearded iris, Iris pallida Lam.</title>
        <authorList>
            <person name="Bruccoleri R.E."/>
            <person name="Oakeley E.J."/>
            <person name="Faust A.M.E."/>
            <person name="Altorfer M."/>
            <person name="Dessus-Babus S."/>
            <person name="Burckhardt D."/>
            <person name="Oertli M."/>
            <person name="Naumann U."/>
            <person name="Petersen F."/>
            <person name="Wong J."/>
        </authorList>
    </citation>
    <scope>NUCLEOTIDE SEQUENCE</scope>
    <source>
        <strain evidence="8">GSM-AAB239-AS_SAM_17_03QT</strain>
    </source>
</reference>
<feature type="transmembrane region" description="Helical" evidence="6">
    <location>
        <begin position="306"/>
        <end position="324"/>
    </location>
</feature>
<feature type="domain" description="EamA" evidence="7">
    <location>
        <begin position="11"/>
        <end position="149"/>
    </location>
</feature>
<keyword evidence="5 6" id="KW-0472">Membrane</keyword>
<evidence type="ECO:0000256" key="3">
    <source>
        <dbReference type="ARBA" id="ARBA00022692"/>
    </source>
</evidence>
<evidence type="ECO:0000256" key="4">
    <source>
        <dbReference type="ARBA" id="ARBA00022989"/>
    </source>
</evidence>
<name>A0AAX6E1Y5_IRIPA</name>
<comment type="subcellular location">
    <subcellularLocation>
        <location evidence="1 6">Membrane</location>
        <topology evidence="1 6">Multi-pass membrane protein</topology>
    </subcellularLocation>
</comment>
<dbReference type="PANTHER" id="PTHR31218">
    <property type="entry name" value="WAT1-RELATED PROTEIN"/>
    <property type="match status" value="1"/>
</dbReference>
<comment type="similarity">
    <text evidence="2 6">Belongs to the drug/metabolite transporter (DMT) superfamily. Plant drug/metabolite exporter (P-DME) (TC 2.A.7.4) family.</text>
</comment>
<evidence type="ECO:0000256" key="5">
    <source>
        <dbReference type="ARBA" id="ARBA00023136"/>
    </source>
</evidence>
<reference evidence="8" key="2">
    <citation type="submission" date="2023-04" db="EMBL/GenBank/DDBJ databases">
        <authorList>
            <person name="Bruccoleri R.E."/>
            <person name="Oakeley E.J."/>
            <person name="Faust A.-M."/>
            <person name="Dessus-Babus S."/>
            <person name="Altorfer M."/>
            <person name="Burckhardt D."/>
            <person name="Oertli M."/>
            <person name="Naumann U."/>
            <person name="Petersen F."/>
            <person name="Wong J."/>
        </authorList>
    </citation>
    <scope>NUCLEOTIDE SEQUENCE</scope>
    <source>
        <strain evidence="8">GSM-AAB239-AS_SAM_17_03QT</strain>
        <tissue evidence="8">Leaf</tissue>
    </source>
</reference>